<evidence type="ECO:0000256" key="9">
    <source>
        <dbReference type="ARBA" id="ARBA00023136"/>
    </source>
</evidence>
<name>A0ABR8UPR4_9MICC</name>
<evidence type="ECO:0000313" key="13">
    <source>
        <dbReference type="Proteomes" id="UP000609874"/>
    </source>
</evidence>
<evidence type="ECO:0000256" key="6">
    <source>
        <dbReference type="ARBA" id="ARBA00022840"/>
    </source>
</evidence>
<keyword evidence="4" id="KW-0410">Iron transport</keyword>
<keyword evidence="7" id="KW-0408">Iron</keyword>
<dbReference type="Gene3D" id="3.40.50.300">
    <property type="entry name" value="P-loop containing nucleotide triphosphate hydrolases"/>
    <property type="match status" value="1"/>
</dbReference>
<evidence type="ECO:0000313" key="12">
    <source>
        <dbReference type="EMBL" id="MBD7994549.1"/>
    </source>
</evidence>
<keyword evidence="2" id="KW-0813">Transport</keyword>
<protein>
    <submittedName>
        <fullName evidence="12">ABC transporter ATP-binding protein</fullName>
    </submittedName>
</protein>
<accession>A0ABR8UPR4</accession>
<evidence type="ECO:0000256" key="5">
    <source>
        <dbReference type="ARBA" id="ARBA00022741"/>
    </source>
</evidence>
<feature type="compositionally biased region" description="Polar residues" evidence="10">
    <location>
        <begin position="288"/>
        <end position="297"/>
    </location>
</feature>
<dbReference type="InterPro" id="IPR003593">
    <property type="entry name" value="AAA+_ATPase"/>
</dbReference>
<dbReference type="SUPFAM" id="SSF52540">
    <property type="entry name" value="P-loop containing nucleoside triphosphate hydrolases"/>
    <property type="match status" value="1"/>
</dbReference>
<comment type="subcellular location">
    <subcellularLocation>
        <location evidence="1">Cell membrane</location>
        <topology evidence="1">Peripheral membrane protein</topology>
    </subcellularLocation>
</comment>
<keyword evidence="3" id="KW-1003">Cell membrane</keyword>
<dbReference type="InterPro" id="IPR017871">
    <property type="entry name" value="ABC_transporter-like_CS"/>
</dbReference>
<dbReference type="InterPro" id="IPR027417">
    <property type="entry name" value="P-loop_NTPase"/>
</dbReference>
<evidence type="ECO:0000256" key="4">
    <source>
        <dbReference type="ARBA" id="ARBA00022496"/>
    </source>
</evidence>
<keyword evidence="5" id="KW-0547">Nucleotide-binding</keyword>
<organism evidence="12 13">
    <name type="scientific">Arthrobacter gallicola</name>
    <dbReference type="NCBI Taxonomy" id="2762225"/>
    <lineage>
        <taxon>Bacteria</taxon>
        <taxon>Bacillati</taxon>
        <taxon>Actinomycetota</taxon>
        <taxon>Actinomycetes</taxon>
        <taxon>Micrococcales</taxon>
        <taxon>Micrococcaceae</taxon>
        <taxon>Arthrobacter</taxon>
    </lineage>
</organism>
<evidence type="ECO:0000256" key="3">
    <source>
        <dbReference type="ARBA" id="ARBA00022475"/>
    </source>
</evidence>
<dbReference type="Pfam" id="PF00005">
    <property type="entry name" value="ABC_tran"/>
    <property type="match status" value="1"/>
</dbReference>
<dbReference type="InterPro" id="IPR003439">
    <property type="entry name" value="ABC_transporter-like_ATP-bd"/>
</dbReference>
<reference evidence="12 13" key="1">
    <citation type="submission" date="2020-08" db="EMBL/GenBank/DDBJ databases">
        <title>A Genomic Blueprint of the Chicken Gut Microbiome.</title>
        <authorList>
            <person name="Gilroy R."/>
            <person name="Ravi A."/>
            <person name="Getino M."/>
            <person name="Pursley I."/>
            <person name="Horton D.L."/>
            <person name="Alikhan N.-F."/>
            <person name="Baker D."/>
            <person name="Gharbi K."/>
            <person name="Hall N."/>
            <person name="Watson M."/>
            <person name="Adriaenssens E.M."/>
            <person name="Foster-Nyarko E."/>
            <person name="Jarju S."/>
            <person name="Secka A."/>
            <person name="Antonio M."/>
            <person name="Oren A."/>
            <person name="Chaudhuri R."/>
            <person name="La Ragione R.M."/>
            <person name="Hildebrand F."/>
            <person name="Pallen M.J."/>
        </authorList>
    </citation>
    <scope>NUCLEOTIDE SEQUENCE [LARGE SCALE GENOMIC DNA]</scope>
    <source>
        <strain evidence="12 13">Sa2CUA1</strain>
    </source>
</reference>
<evidence type="ECO:0000256" key="1">
    <source>
        <dbReference type="ARBA" id="ARBA00004202"/>
    </source>
</evidence>
<dbReference type="Proteomes" id="UP000609874">
    <property type="component" value="Unassembled WGS sequence"/>
</dbReference>
<dbReference type="InterPro" id="IPR051535">
    <property type="entry name" value="Siderophore_ABC-ATPase"/>
</dbReference>
<dbReference type="GO" id="GO:0005524">
    <property type="term" value="F:ATP binding"/>
    <property type="evidence" value="ECO:0007669"/>
    <property type="project" value="UniProtKB-KW"/>
</dbReference>
<keyword evidence="13" id="KW-1185">Reference proteome</keyword>
<keyword evidence="9" id="KW-0472">Membrane</keyword>
<evidence type="ECO:0000259" key="11">
    <source>
        <dbReference type="PROSITE" id="PS50893"/>
    </source>
</evidence>
<evidence type="ECO:0000256" key="10">
    <source>
        <dbReference type="SAM" id="MobiDB-lite"/>
    </source>
</evidence>
<feature type="domain" description="ABC transporter" evidence="11">
    <location>
        <begin position="5"/>
        <end position="241"/>
    </location>
</feature>
<keyword evidence="6 12" id="KW-0067">ATP-binding</keyword>
<dbReference type="EMBL" id="JACSQD010000002">
    <property type="protein sequence ID" value="MBD7994549.1"/>
    <property type="molecule type" value="Genomic_DNA"/>
</dbReference>
<feature type="region of interest" description="Disordered" evidence="10">
    <location>
        <begin position="256"/>
        <end position="309"/>
    </location>
</feature>
<comment type="caution">
    <text evidence="12">The sequence shown here is derived from an EMBL/GenBank/DDBJ whole genome shotgun (WGS) entry which is preliminary data.</text>
</comment>
<gene>
    <name evidence="12" type="ORF">H9639_04490</name>
</gene>
<dbReference type="PROSITE" id="PS50893">
    <property type="entry name" value="ABC_TRANSPORTER_2"/>
    <property type="match status" value="1"/>
</dbReference>
<dbReference type="SMART" id="SM00382">
    <property type="entry name" value="AAA"/>
    <property type="match status" value="1"/>
</dbReference>
<sequence>MEDVLSGRGLRIGYEGRTVSEHLDVRIPPGSFTAIIGPNACGKSTLLRALSRLLKPASGQVFLQGRDIDSYPTREVARQLALLPQTSTAPDGITVADLVARGRFPHQSLLRQWSEADQQAVDAALAATGVQDLADRTVGELSGGQRQRVWLALVLAQDTPVLLLDEPTTFLDIAHQLEVLRLCRGLHRTGNYTLVTVLHELGMAFRFADHVIAMKDGRIVAQGTPAEIATPELMKEIYGIEALVIPDPATGGPLVVPLEPEDPSSGLPGTGRAGRTEVHPHGLPGTATDPTGISLQPGTPAPLTEGARA</sequence>
<evidence type="ECO:0000256" key="8">
    <source>
        <dbReference type="ARBA" id="ARBA00023065"/>
    </source>
</evidence>
<dbReference type="CDD" id="cd03214">
    <property type="entry name" value="ABC_Iron-Siderophores_B12_Hemin"/>
    <property type="match status" value="1"/>
</dbReference>
<evidence type="ECO:0000256" key="2">
    <source>
        <dbReference type="ARBA" id="ARBA00022448"/>
    </source>
</evidence>
<dbReference type="PROSITE" id="PS00211">
    <property type="entry name" value="ABC_TRANSPORTER_1"/>
    <property type="match status" value="1"/>
</dbReference>
<proteinExistence type="predicted"/>
<evidence type="ECO:0000256" key="7">
    <source>
        <dbReference type="ARBA" id="ARBA00023004"/>
    </source>
</evidence>
<dbReference type="PANTHER" id="PTHR42771:SF12">
    <property type="entry name" value="FE(3+) DICITRATE TRANSPORT ATP-BINDING PROTEIN FECE-RELATED"/>
    <property type="match status" value="1"/>
</dbReference>
<keyword evidence="8" id="KW-0406">Ion transport</keyword>
<dbReference type="PANTHER" id="PTHR42771">
    <property type="entry name" value="IRON(3+)-HYDROXAMATE IMPORT ATP-BINDING PROTEIN FHUC"/>
    <property type="match status" value="1"/>
</dbReference>